<reference evidence="2" key="1">
    <citation type="journal article" date="2019" name="Int. J. Syst. Evol. Microbiol.">
        <title>The Global Catalogue of Microorganisms (GCM) 10K type strain sequencing project: providing services to taxonomists for standard genome sequencing and annotation.</title>
        <authorList>
            <consortium name="The Broad Institute Genomics Platform"/>
            <consortium name="The Broad Institute Genome Sequencing Center for Infectious Disease"/>
            <person name="Wu L."/>
            <person name="Ma J."/>
        </authorList>
    </citation>
    <scope>NUCLEOTIDE SEQUENCE [LARGE SCALE GENOMIC DNA]</scope>
    <source>
        <strain evidence="2">KACC 14058</strain>
    </source>
</reference>
<dbReference type="Proteomes" id="UP001595880">
    <property type="component" value="Unassembled WGS sequence"/>
</dbReference>
<gene>
    <name evidence="1" type="ORF">ACFOZ1_15165</name>
</gene>
<organism evidence="1 2">
    <name type="scientific">Gracilibacillus marinus</name>
    <dbReference type="NCBI Taxonomy" id="630535"/>
    <lineage>
        <taxon>Bacteria</taxon>
        <taxon>Bacillati</taxon>
        <taxon>Bacillota</taxon>
        <taxon>Bacilli</taxon>
        <taxon>Bacillales</taxon>
        <taxon>Bacillaceae</taxon>
        <taxon>Gracilibacillus</taxon>
    </lineage>
</organism>
<dbReference type="InterPro" id="IPR025017">
    <property type="entry name" value="DUF3954"/>
</dbReference>
<dbReference type="RefSeq" id="WP_390200629.1">
    <property type="nucleotide sequence ID" value="NZ_JBHSDV010000006.1"/>
</dbReference>
<keyword evidence="2" id="KW-1185">Reference proteome</keyword>
<evidence type="ECO:0000313" key="1">
    <source>
        <dbReference type="EMBL" id="MFC4389120.1"/>
    </source>
</evidence>
<comment type="caution">
    <text evidence="1">The sequence shown here is derived from an EMBL/GenBank/DDBJ whole genome shotgun (WGS) entry which is preliminary data.</text>
</comment>
<sequence>MSEQFKIPVNDLKDKVIIISKGQPTVLDKPLAGYGRNIINWQNGEIVSDEVQYTNKRDKKRDNKG</sequence>
<proteinExistence type="predicted"/>
<dbReference type="EMBL" id="JBHSDV010000006">
    <property type="protein sequence ID" value="MFC4389120.1"/>
    <property type="molecule type" value="Genomic_DNA"/>
</dbReference>
<evidence type="ECO:0000313" key="2">
    <source>
        <dbReference type="Proteomes" id="UP001595880"/>
    </source>
</evidence>
<dbReference type="Pfam" id="PF13128">
    <property type="entry name" value="DUF3954"/>
    <property type="match status" value="1"/>
</dbReference>
<name>A0ABV8VZR9_9BACI</name>
<accession>A0ABV8VZR9</accession>
<protein>
    <submittedName>
        <fullName evidence="1">DUF3954 domain-containing protein</fullName>
    </submittedName>
</protein>